<dbReference type="InterPro" id="IPR011059">
    <property type="entry name" value="Metal-dep_hydrolase_composite"/>
</dbReference>
<dbReference type="InterPro" id="IPR032466">
    <property type="entry name" value="Metal_Hydrolase"/>
</dbReference>
<dbReference type="RefSeq" id="WP_344670332.1">
    <property type="nucleotide sequence ID" value="NZ_BAAAQN010000059.1"/>
</dbReference>
<dbReference type="EMBL" id="BAAAQN010000059">
    <property type="protein sequence ID" value="GAA2054623.1"/>
    <property type="molecule type" value="Genomic_DNA"/>
</dbReference>
<proteinExistence type="predicted"/>
<evidence type="ECO:0000313" key="2">
    <source>
        <dbReference type="EMBL" id="GAA2054623.1"/>
    </source>
</evidence>
<dbReference type="InterPro" id="IPR013108">
    <property type="entry name" value="Amidohydro_3"/>
</dbReference>
<feature type="domain" description="Amidohydrolase 3" evidence="1">
    <location>
        <begin position="104"/>
        <end position="393"/>
    </location>
</feature>
<dbReference type="Gene3D" id="3.20.20.140">
    <property type="entry name" value="Metal-dependent hydrolases"/>
    <property type="match status" value="1"/>
</dbReference>
<dbReference type="SUPFAM" id="SSF51556">
    <property type="entry name" value="Metallo-dependent hydrolases"/>
    <property type="match status" value="1"/>
</dbReference>
<name>A0ABP5GU74_9ACTN</name>
<accession>A0ABP5GU74</accession>
<dbReference type="PANTHER" id="PTHR32027:SF9">
    <property type="entry name" value="BLL3847 PROTEIN"/>
    <property type="match status" value="1"/>
</dbReference>
<dbReference type="PANTHER" id="PTHR32027">
    <property type="entry name" value="CYTOSINE DEAMINASE"/>
    <property type="match status" value="1"/>
</dbReference>
<evidence type="ECO:0000313" key="3">
    <source>
        <dbReference type="Proteomes" id="UP001500751"/>
    </source>
</evidence>
<dbReference type="InterPro" id="IPR052349">
    <property type="entry name" value="Metallo-hydrolase_Enzymes"/>
</dbReference>
<dbReference type="SUPFAM" id="SSF51338">
    <property type="entry name" value="Composite domain of metallo-dependent hydrolases"/>
    <property type="match status" value="1"/>
</dbReference>
<protein>
    <submittedName>
        <fullName evidence="2">Amidohydrolase family protein</fullName>
    </submittedName>
</protein>
<dbReference type="CDD" id="cd01293">
    <property type="entry name" value="Bact_CD"/>
    <property type="match status" value="1"/>
</dbReference>
<dbReference type="Pfam" id="PF07969">
    <property type="entry name" value="Amidohydro_3"/>
    <property type="match status" value="1"/>
</dbReference>
<keyword evidence="3" id="KW-1185">Reference proteome</keyword>
<organism evidence="2 3">
    <name type="scientific">Catenulispora yoronensis</name>
    <dbReference type="NCBI Taxonomy" id="450799"/>
    <lineage>
        <taxon>Bacteria</taxon>
        <taxon>Bacillati</taxon>
        <taxon>Actinomycetota</taxon>
        <taxon>Actinomycetes</taxon>
        <taxon>Catenulisporales</taxon>
        <taxon>Catenulisporaceae</taxon>
        <taxon>Catenulispora</taxon>
    </lineage>
</organism>
<dbReference type="Gene3D" id="2.30.40.10">
    <property type="entry name" value="Urease, subunit C, domain 1"/>
    <property type="match status" value="1"/>
</dbReference>
<comment type="caution">
    <text evidence="2">The sequence shown here is derived from an EMBL/GenBank/DDBJ whole genome shotgun (WGS) entry which is preliminary data.</text>
</comment>
<gene>
    <name evidence="2" type="ORF">GCM10009839_73610</name>
</gene>
<dbReference type="Proteomes" id="UP001500751">
    <property type="component" value="Unassembled WGS sequence"/>
</dbReference>
<evidence type="ECO:0000259" key="1">
    <source>
        <dbReference type="Pfam" id="PF07969"/>
    </source>
</evidence>
<reference evidence="3" key="1">
    <citation type="journal article" date="2019" name="Int. J. Syst. Evol. Microbiol.">
        <title>The Global Catalogue of Microorganisms (GCM) 10K type strain sequencing project: providing services to taxonomists for standard genome sequencing and annotation.</title>
        <authorList>
            <consortium name="The Broad Institute Genomics Platform"/>
            <consortium name="The Broad Institute Genome Sequencing Center for Infectious Disease"/>
            <person name="Wu L."/>
            <person name="Ma J."/>
        </authorList>
    </citation>
    <scope>NUCLEOTIDE SEQUENCE [LARGE SCALE GENOMIC DNA]</scope>
    <source>
        <strain evidence="3">JCM 16014</strain>
    </source>
</reference>
<sequence>MATPTTTVFTGIRPWGGEPVDLVVADGVITQHAPSGTAAAAAPGAEVVDGSGRIALPTMVDAHIHPDKTAWGEPWVSRKRALGIAELGQADAELFRTLPTPVGERAYRLMAHAAAQGTRAMRAHADVAPAFGLAGLQGVAEARERLAGIVDVQTVAFPQHGVNVAPGTAELMEEAVRGGLADFVGGIDPIAFDRDLTGQLDLLFGLADRFGVGVDLHLHDRGPEGLDVFDAVVERTRALSLGGRVTVSHSFALVGLPDAELDRRAAELAETGISLTTVAPAGSTLPVRRLRELGVRVGLGSDGVRDSWSPFGNADMLHRAHLMARSLRARVDEDLELGFHTAAAHGAELVGLPVSDLAVGAPADFFLVSGECLAQVVVDVPARELVVRGGTVVARDGRLVSGSSAG</sequence>
<dbReference type="NCBIfam" id="NF004636">
    <property type="entry name" value="PRK05985.1"/>
    <property type="match status" value="1"/>
</dbReference>